<dbReference type="Proteomes" id="UP000183894">
    <property type="component" value="Unassembled WGS sequence"/>
</dbReference>
<sequence length="146" mass="16003">MVNRRELLRWVSVSALAPVCGCTTDRNLLSASVPTLQSIDIINFKPEAYEYEISVVAAGEQVFEDEGTVPQSDGSDGGITTIEAPWMNEPRDYEIMLAVSQIETVETSVSELQSHQDKTDRSCLLLTFAIRTDDSIGVFAKPASNC</sequence>
<gene>
    <name evidence="1" type="ORF">SAMN04488691_10425</name>
</gene>
<protein>
    <submittedName>
        <fullName evidence="1">Uncharacterized protein</fullName>
    </submittedName>
</protein>
<evidence type="ECO:0000313" key="1">
    <source>
        <dbReference type="EMBL" id="SEL32529.1"/>
    </source>
</evidence>
<reference evidence="1 2" key="1">
    <citation type="submission" date="2016-10" db="EMBL/GenBank/DDBJ databases">
        <authorList>
            <person name="de Groot N.N."/>
        </authorList>
    </citation>
    <scope>NUCLEOTIDE SEQUENCE [LARGE SCALE GENOMIC DNA]</scope>
    <source>
        <strain evidence="1 2">CDM_5</strain>
    </source>
</reference>
<dbReference type="EMBL" id="FOAD01000004">
    <property type="protein sequence ID" value="SEL32529.1"/>
    <property type="molecule type" value="Genomic_DNA"/>
</dbReference>
<accession>A0A1H7PA56</accession>
<proteinExistence type="predicted"/>
<dbReference type="AlphaFoldDB" id="A0A1H7PA56"/>
<evidence type="ECO:0000313" key="2">
    <source>
        <dbReference type="Proteomes" id="UP000183894"/>
    </source>
</evidence>
<name>A0A1H7PA56_HALLR</name>
<organism evidence="1 2">
    <name type="scientific">Haloferax larsenii</name>
    <dbReference type="NCBI Taxonomy" id="302484"/>
    <lineage>
        <taxon>Archaea</taxon>
        <taxon>Methanobacteriati</taxon>
        <taxon>Methanobacteriota</taxon>
        <taxon>Stenosarchaea group</taxon>
        <taxon>Halobacteria</taxon>
        <taxon>Halobacteriales</taxon>
        <taxon>Haloferacaceae</taxon>
        <taxon>Haloferax</taxon>
    </lineage>
</organism>